<comment type="caution">
    <text evidence="4">The sequence shown here is derived from an EMBL/GenBank/DDBJ whole genome shotgun (WGS) entry which is preliminary data.</text>
</comment>
<sequence length="794" mass="84453">MIPTALTIDPTLAPPSGSEHAFGRLETSRGALPLAALAVTAHVHGLEVATEIQQTFVNHTAAPIEATYIFPLPDRAAVFAFRMTLRDRVVDGVIDERGRARDVYEHAIAAGQRAAIAEEDRPGVFTLRVGNLLPGEHAIITLRSVGPLPIEDGEVTWSFPLVVAPRYSPGALLPGEQAGTGTASDTDRVPDASRISPPVLLPGFASPVRLSLAVSIDGAGLPVSGLRSSLHDVCAASEGHGWRVELRPGERLDRDFILRWTLGGAALSSAAVWALDADGEGATAMITLVPPVGAATEARPRDVVLVLDRSGSMGGWKMIAARRAAARIVDTLGERDRFAVLAFDDRVESPPSLGAQLVPAGDRNRFRAVEYLAQVQERGGTELTRPLELATRMLAGADERDRVLVLVTDGQVGNEDELLRRHGAHLQHVRVFTLGIDQAVNAGFLRRLAAVGGGACELVESEERLDEVMAKIHRRIATPVLVDINLVADGLDLATQAPRRLPAVFAGAPLVIHARWHGRPRPGAAIELRGRLPAGTEYTQRLHLDAARPGAALAQSWARAHIRDLEDRYAASPADRASLESSILAVSLRHQVLSRFTAFVAVDREVANPGGAPRTITQPVERPAGWSGGTFDFMPADPGFRGAPKAVGAINLKRASAPTPPQSPARAPSAPAAPARPSVRASKQESSDSASVDAGPYLARLLDVAEDLLRAASGSAPAKQLAVSRLLELLEDLRTVGLDALASRLAPIAERLRAALTATDLLQILHDAVAALRELARDKSTPPPPPAKRKGFWR</sequence>
<gene>
    <name evidence="4" type="ORF">OV079_07290</name>
</gene>
<dbReference type="PROSITE" id="PS50234">
    <property type="entry name" value="VWFA"/>
    <property type="match status" value="1"/>
</dbReference>
<protein>
    <submittedName>
        <fullName evidence="4">VIT domain-containing protein</fullName>
    </submittedName>
</protein>
<feature type="compositionally biased region" description="Low complexity" evidence="1">
    <location>
        <begin position="664"/>
        <end position="681"/>
    </location>
</feature>
<dbReference type="PANTHER" id="PTHR45737">
    <property type="entry name" value="VON WILLEBRAND FACTOR A DOMAIN-CONTAINING PROTEIN 5A"/>
    <property type="match status" value="1"/>
</dbReference>
<evidence type="ECO:0000259" key="3">
    <source>
        <dbReference type="PROSITE" id="PS51468"/>
    </source>
</evidence>
<dbReference type="Gene3D" id="3.40.50.410">
    <property type="entry name" value="von Willebrand factor, type A domain"/>
    <property type="match status" value="1"/>
</dbReference>
<evidence type="ECO:0000313" key="5">
    <source>
        <dbReference type="Proteomes" id="UP001150924"/>
    </source>
</evidence>
<feature type="domain" description="VIT" evidence="3">
    <location>
        <begin position="18"/>
        <end position="146"/>
    </location>
</feature>
<dbReference type="PANTHER" id="PTHR45737:SF6">
    <property type="entry name" value="VON WILLEBRAND FACTOR A DOMAIN-CONTAINING PROTEIN 5A"/>
    <property type="match status" value="1"/>
</dbReference>
<dbReference type="Pfam" id="PF00092">
    <property type="entry name" value="VWA"/>
    <property type="match status" value="1"/>
</dbReference>
<dbReference type="RefSeq" id="WP_267767046.1">
    <property type="nucleotide sequence ID" value="NZ_JAPNKE010000002.1"/>
</dbReference>
<keyword evidence="5" id="KW-1185">Reference proteome</keyword>
<dbReference type="InterPro" id="IPR002035">
    <property type="entry name" value="VWF_A"/>
</dbReference>
<evidence type="ECO:0000259" key="2">
    <source>
        <dbReference type="PROSITE" id="PS50234"/>
    </source>
</evidence>
<dbReference type="EMBL" id="JAPNKE010000002">
    <property type="protein sequence ID" value="MCY1005378.1"/>
    <property type="molecule type" value="Genomic_DNA"/>
</dbReference>
<accession>A0A9X3EJT0</accession>
<feature type="domain" description="VWFA" evidence="2">
    <location>
        <begin position="302"/>
        <end position="476"/>
    </location>
</feature>
<feature type="region of interest" description="Disordered" evidence="1">
    <location>
        <begin position="173"/>
        <end position="192"/>
    </location>
</feature>
<evidence type="ECO:0000256" key="1">
    <source>
        <dbReference type="SAM" id="MobiDB-lite"/>
    </source>
</evidence>
<dbReference type="Proteomes" id="UP001150924">
    <property type="component" value="Unassembled WGS sequence"/>
</dbReference>
<dbReference type="AlphaFoldDB" id="A0A9X3EJT0"/>
<name>A0A9X3EJT0_9BACT</name>
<dbReference type="SMART" id="SM00327">
    <property type="entry name" value="VWA"/>
    <property type="match status" value="1"/>
</dbReference>
<proteinExistence type="predicted"/>
<feature type="region of interest" description="Disordered" evidence="1">
    <location>
        <begin position="608"/>
        <end position="627"/>
    </location>
</feature>
<dbReference type="SMART" id="SM00609">
    <property type="entry name" value="VIT"/>
    <property type="match status" value="1"/>
</dbReference>
<dbReference type="InterPro" id="IPR013694">
    <property type="entry name" value="VIT"/>
</dbReference>
<dbReference type="PROSITE" id="PS51468">
    <property type="entry name" value="VIT"/>
    <property type="match status" value="1"/>
</dbReference>
<evidence type="ECO:0000313" key="4">
    <source>
        <dbReference type="EMBL" id="MCY1005378.1"/>
    </source>
</evidence>
<dbReference type="Pfam" id="PF08487">
    <property type="entry name" value="VIT"/>
    <property type="match status" value="1"/>
</dbReference>
<organism evidence="4 5">
    <name type="scientific">Nannocystis pusilla</name>
    <dbReference type="NCBI Taxonomy" id="889268"/>
    <lineage>
        <taxon>Bacteria</taxon>
        <taxon>Pseudomonadati</taxon>
        <taxon>Myxococcota</taxon>
        <taxon>Polyangia</taxon>
        <taxon>Nannocystales</taxon>
        <taxon>Nannocystaceae</taxon>
        <taxon>Nannocystis</taxon>
    </lineage>
</organism>
<dbReference type="InterPro" id="IPR036465">
    <property type="entry name" value="vWFA_dom_sf"/>
</dbReference>
<feature type="region of interest" description="Disordered" evidence="1">
    <location>
        <begin position="655"/>
        <end position="692"/>
    </location>
</feature>
<reference evidence="4" key="1">
    <citation type="submission" date="2022-11" db="EMBL/GenBank/DDBJ databases">
        <title>Minimal conservation of predation-associated metabolite biosynthetic gene clusters underscores biosynthetic potential of Myxococcota including descriptions for ten novel species: Archangium lansinium sp. nov., Myxococcus landrumus sp. nov., Nannocystis bai.</title>
        <authorList>
            <person name="Ahearne A."/>
            <person name="Stevens C."/>
            <person name="Phillips K."/>
        </authorList>
    </citation>
    <scope>NUCLEOTIDE SEQUENCE</scope>
    <source>
        <strain evidence="4">Na p29</strain>
    </source>
</reference>
<dbReference type="SUPFAM" id="SSF53300">
    <property type="entry name" value="vWA-like"/>
    <property type="match status" value="1"/>
</dbReference>